<protein>
    <recommendedName>
        <fullName evidence="1">Cupin type-2 domain-containing protein</fullName>
    </recommendedName>
</protein>
<dbReference type="AlphaFoldDB" id="A0A1Y1RV67"/>
<name>A0A1Y1RV67_9SPIO</name>
<dbReference type="Pfam" id="PF07883">
    <property type="entry name" value="Cupin_2"/>
    <property type="match status" value="1"/>
</dbReference>
<dbReference type="OrthoDB" id="9794183at2"/>
<keyword evidence="3" id="KW-1185">Reference proteome</keyword>
<comment type="caution">
    <text evidence="2">The sequence shown here is derived from an EMBL/GenBank/DDBJ whole genome shotgun (WGS) entry which is preliminary data.</text>
</comment>
<accession>A0A1Y1RV67</accession>
<feature type="domain" description="Cupin type-2" evidence="1">
    <location>
        <begin position="37"/>
        <end position="91"/>
    </location>
</feature>
<dbReference type="EMBL" id="MWQY01000018">
    <property type="protein sequence ID" value="ORC32984.1"/>
    <property type="molecule type" value="Genomic_DNA"/>
</dbReference>
<reference evidence="2 3" key="1">
    <citation type="submission" date="2017-03" db="EMBL/GenBank/DDBJ databases">
        <title>Draft Genome sequence of Marispirochaeta sp. strain JC444.</title>
        <authorList>
            <person name="Shivani Y."/>
            <person name="Subhash Y."/>
            <person name="Sasikala C."/>
            <person name="Ramana C."/>
        </authorList>
    </citation>
    <scope>NUCLEOTIDE SEQUENCE [LARGE SCALE GENOMIC DNA]</scope>
    <source>
        <strain evidence="2 3">JC444</strain>
    </source>
</reference>
<dbReference type="STRING" id="1963862.B4O97_15150"/>
<dbReference type="InterPro" id="IPR014710">
    <property type="entry name" value="RmlC-like_jellyroll"/>
</dbReference>
<evidence type="ECO:0000313" key="2">
    <source>
        <dbReference type="EMBL" id="ORC32984.1"/>
    </source>
</evidence>
<dbReference type="CDD" id="cd02226">
    <property type="entry name" value="cupin_YdbB-like"/>
    <property type="match status" value="1"/>
</dbReference>
<dbReference type="SUPFAM" id="SSF51182">
    <property type="entry name" value="RmlC-like cupins"/>
    <property type="match status" value="1"/>
</dbReference>
<evidence type="ECO:0000313" key="3">
    <source>
        <dbReference type="Proteomes" id="UP000192343"/>
    </source>
</evidence>
<proteinExistence type="predicted"/>
<dbReference type="PANTHER" id="PTHR36114">
    <property type="entry name" value="16.7 KDA PROTEIN IN WHIE LOCUS"/>
    <property type="match status" value="1"/>
</dbReference>
<dbReference type="RefSeq" id="WP_083052099.1">
    <property type="nucleotide sequence ID" value="NZ_MWQY01000018.1"/>
</dbReference>
<dbReference type="Proteomes" id="UP000192343">
    <property type="component" value="Unassembled WGS sequence"/>
</dbReference>
<dbReference type="Gene3D" id="2.60.120.10">
    <property type="entry name" value="Jelly Rolls"/>
    <property type="match status" value="1"/>
</dbReference>
<sequence length="119" mass="13886">MDRINLQQKFSLFTEQWDPRIIAQVNEYQVKIARIEGDFPMHRHEETDELFLVVQGTIRMDFEDRQVPLGEGDLIVVPRGVLHRPHADSEACIMMFEPAGTLNTGDVRDEHTKEKLERI</sequence>
<dbReference type="InterPro" id="IPR011051">
    <property type="entry name" value="RmlC_Cupin_sf"/>
</dbReference>
<dbReference type="InterPro" id="IPR013096">
    <property type="entry name" value="Cupin_2"/>
</dbReference>
<dbReference type="InterPro" id="IPR052044">
    <property type="entry name" value="PKS_Associated_Protein"/>
</dbReference>
<gene>
    <name evidence="2" type="ORF">B4O97_15150</name>
</gene>
<organism evidence="2 3">
    <name type="scientific">Marispirochaeta aestuarii</name>
    <dbReference type="NCBI Taxonomy" id="1963862"/>
    <lineage>
        <taxon>Bacteria</taxon>
        <taxon>Pseudomonadati</taxon>
        <taxon>Spirochaetota</taxon>
        <taxon>Spirochaetia</taxon>
        <taxon>Spirochaetales</taxon>
        <taxon>Spirochaetaceae</taxon>
        <taxon>Marispirochaeta</taxon>
    </lineage>
</organism>
<evidence type="ECO:0000259" key="1">
    <source>
        <dbReference type="Pfam" id="PF07883"/>
    </source>
</evidence>
<dbReference type="PANTHER" id="PTHR36114:SF1">
    <property type="entry name" value="16.7 KDA PROTEIN IN WHIE LOCUS"/>
    <property type="match status" value="1"/>
</dbReference>